<dbReference type="PROSITE" id="PS00098">
    <property type="entry name" value="THIOLASE_1"/>
    <property type="match status" value="1"/>
</dbReference>
<keyword evidence="11" id="KW-1185">Reference proteome</keyword>
<dbReference type="Gene3D" id="3.40.47.10">
    <property type="match status" value="1"/>
</dbReference>
<evidence type="ECO:0000259" key="9">
    <source>
        <dbReference type="Pfam" id="PF02803"/>
    </source>
</evidence>
<sequence length="383" mass="39716">MTDVVIVGAARTPFGKFMGSLAKIPATELGSRAIRAALDQAGLSGQEVDAVILGQVLQAGVGQNPAKQAALGAGVREEAHTLTINKVCLSGLTAIIDAARIIRLGEAEVVVAGGMESMSQAPHLLPSSRTGFKYGDVTLVDHMAHDALAAAGSGESMGNLTERYADTYPLSRKEQDECALRSHERARAAHEQGLFRAEIVEVEGLFADEGVREGLTLEKLASLRPAFVADGTITAGNASQITDGAAAVVLCSRDYAKKYDLEILCTVRASGQIAGPDHSLQAKPARALEQALSRQGWNVHDVDHLEINEAFASVSVQSAKELGVDPVLINPEGGAIALGHPVGASGARLAVHAAHMLHSGGRLRAGVALCGGGGQGEALLLEK</sequence>
<keyword evidence="4 7" id="KW-0012">Acyltransferase</keyword>
<comment type="similarity">
    <text evidence="1 7">Belongs to the thiolase-like superfamily. Thiolase family.</text>
</comment>
<dbReference type="PANTHER" id="PTHR18919">
    <property type="entry name" value="ACETYL-COA C-ACYLTRANSFERASE"/>
    <property type="match status" value="1"/>
</dbReference>
<name>A0ABU2B9Y5_9CORY</name>
<dbReference type="InterPro" id="IPR020615">
    <property type="entry name" value="Thiolase_acyl_enz_int_AS"/>
</dbReference>
<dbReference type="InterPro" id="IPR002155">
    <property type="entry name" value="Thiolase"/>
</dbReference>
<reference evidence="10 11" key="1">
    <citation type="submission" date="2023-07" db="EMBL/GenBank/DDBJ databases">
        <title>Sequencing the genomes of 1000 actinobacteria strains.</title>
        <authorList>
            <person name="Klenk H.-P."/>
        </authorList>
    </citation>
    <scope>NUCLEOTIDE SEQUENCE [LARGE SCALE GENOMIC DNA]</scope>
    <source>
        <strain evidence="10 11">DSM 44508</strain>
    </source>
</reference>
<keyword evidence="3 7" id="KW-0808">Transferase</keyword>
<organism evidence="10 11">
    <name type="scientific">Corynebacterium felinum</name>
    <dbReference type="NCBI Taxonomy" id="131318"/>
    <lineage>
        <taxon>Bacteria</taxon>
        <taxon>Bacillati</taxon>
        <taxon>Actinomycetota</taxon>
        <taxon>Actinomycetes</taxon>
        <taxon>Mycobacteriales</taxon>
        <taxon>Corynebacteriaceae</taxon>
        <taxon>Corynebacterium</taxon>
    </lineage>
</organism>
<dbReference type="SUPFAM" id="SSF53901">
    <property type="entry name" value="Thiolase-like"/>
    <property type="match status" value="2"/>
</dbReference>
<comment type="caution">
    <text evidence="10">The sequence shown here is derived from an EMBL/GenBank/DDBJ whole genome shotgun (WGS) entry which is preliminary data.</text>
</comment>
<dbReference type="PANTHER" id="PTHR18919:SF107">
    <property type="entry name" value="ACETYL-COA ACETYLTRANSFERASE, CYTOSOLIC"/>
    <property type="match status" value="1"/>
</dbReference>
<dbReference type="CDD" id="cd00751">
    <property type="entry name" value="thiolase"/>
    <property type="match status" value="1"/>
</dbReference>
<dbReference type="Pfam" id="PF02803">
    <property type="entry name" value="Thiolase_C"/>
    <property type="match status" value="1"/>
</dbReference>
<dbReference type="PROSITE" id="PS00737">
    <property type="entry name" value="THIOLASE_2"/>
    <property type="match status" value="1"/>
</dbReference>
<evidence type="ECO:0000256" key="2">
    <source>
        <dbReference type="ARBA" id="ARBA00012705"/>
    </source>
</evidence>
<accession>A0ABU2B9Y5</accession>
<dbReference type="EMBL" id="JAVDYF010000001">
    <property type="protein sequence ID" value="MDR7355437.1"/>
    <property type="molecule type" value="Genomic_DNA"/>
</dbReference>
<evidence type="ECO:0000256" key="7">
    <source>
        <dbReference type="RuleBase" id="RU003557"/>
    </source>
</evidence>
<dbReference type="GO" id="GO:0003985">
    <property type="term" value="F:acetyl-CoA C-acetyltransferase activity"/>
    <property type="evidence" value="ECO:0007669"/>
    <property type="project" value="UniProtKB-EC"/>
</dbReference>
<dbReference type="GO" id="GO:0008483">
    <property type="term" value="F:transaminase activity"/>
    <property type="evidence" value="ECO:0007669"/>
    <property type="project" value="UniProtKB-KW"/>
</dbReference>
<dbReference type="PIRSF" id="PIRSF000429">
    <property type="entry name" value="Ac-CoA_Ac_transf"/>
    <property type="match status" value="1"/>
</dbReference>
<dbReference type="Proteomes" id="UP001183619">
    <property type="component" value="Unassembled WGS sequence"/>
</dbReference>
<dbReference type="InterPro" id="IPR020617">
    <property type="entry name" value="Thiolase_C"/>
</dbReference>
<evidence type="ECO:0000256" key="1">
    <source>
        <dbReference type="ARBA" id="ARBA00010982"/>
    </source>
</evidence>
<evidence type="ECO:0000256" key="6">
    <source>
        <dbReference type="ARBA" id="ARBA00040529"/>
    </source>
</evidence>
<dbReference type="InterPro" id="IPR020613">
    <property type="entry name" value="Thiolase_CS"/>
</dbReference>
<proteinExistence type="inferred from homology"/>
<protein>
    <recommendedName>
        <fullName evidence="6">Probable acetyl-CoA acetyltransferase</fullName>
        <ecNumber evidence="2">2.3.1.9</ecNumber>
    </recommendedName>
    <alternativeName>
        <fullName evidence="5">Acetoacetyl-CoA thiolase</fullName>
    </alternativeName>
</protein>
<keyword evidence="10" id="KW-0032">Aminotransferase</keyword>
<feature type="domain" description="Thiolase N-terminal" evidence="8">
    <location>
        <begin position="4"/>
        <end position="254"/>
    </location>
</feature>
<evidence type="ECO:0000259" key="8">
    <source>
        <dbReference type="Pfam" id="PF00108"/>
    </source>
</evidence>
<evidence type="ECO:0000313" key="11">
    <source>
        <dbReference type="Proteomes" id="UP001183619"/>
    </source>
</evidence>
<evidence type="ECO:0000256" key="4">
    <source>
        <dbReference type="ARBA" id="ARBA00023315"/>
    </source>
</evidence>
<feature type="domain" description="Thiolase C-terminal" evidence="9">
    <location>
        <begin position="262"/>
        <end position="383"/>
    </location>
</feature>
<gene>
    <name evidence="10" type="ORF">J2S37_001975</name>
</gene>
<dbReference type="NCBIfam" id="TIGR01930">
    <property type="entry name" value="AcCoA-C-Actrans"/>
    <property type="match status" value="1"/>
</dbReference>
<dbReference type="EC" id="2.3.1.9" evidence="2"/>
<dbReference type="Pfam" id="PF00108">
    <property type="entry name" value="Thiolase_N"/>
    <property type="match status" value="1"/>
</dbReference>
<dbReference type="InterPro" id="IPR016039">
    <property type="entry name" value="Thiolase-like"/>
</dbReference>
<dbReference type="InterPro" id="IPR020616">
    <property type="entry name" value="Thiolase_N"/>
</dbReference>
<evidence type="ECO:0000313" key="10">
    <source>
        <dbReference type="EMBL" id="MDR7355437.1"/>
    </source>
</evidence>
<evidence type="ECO:0000256" key="3">
    <source>
        <dbReference type="ARBA" id="ARBA00022679"/>
    </source>
</evidence>
<evidence type="ECO:0000256" key="5">
    <source>
        <dbReference type="ARBA" id="ARBA00030755"/>
    </source>
</evidence>
<dbReference type="RefSeq" id="WP_277104078.1">
    <property type="nucleotide sequence ID" value="NZ_BAAAJS010000001.1"/>
</dbReference>